<keyword evidence="1" id="KW-0472">Membrane</keyword>
<dbReference type="PANTHER" id="PTHR12277:SF79">
    <property type="entry name" value="XAA-PRO DIPEPTIDYL-PEPTIDASE-RELATED"/>
    <property type="match status" value="1"/>
</dbReference>
<name>A0A3A4F7T3_9MICC</name>
<dbReference type="PANTHER" id="PTHR12277">
    <property type="entry name" value="ALPHA/BETA HYDROLASE DOMAIN-CONTAINING PROTEIN"/>
    <property type="match status" value="1"/>
</dbReference>
<gene>
    <name evidence="3" type="ORF">D3250_10790</name>
</gene>
<protein>
    <submittedName>
        <fullName evidence="3">Alpha/beta fold hydrolase</fullName>
    </submittedName>
</protein>
<evidence type="ECO:0000259" key="2">
    <source>
        <dbReference type="Pfam" id="PF00561"/>
    </source>
</evidence>
<sequence>MKAELRRTRKRTTDAIRLAQRLPDWQREPEPTPWIRAALLGAGAGLTVGTALAGLMSSASAYLARVVVTPVHDETEDLEVLAVIEDTEGLQVILPVTADTVVEGTYGLHFDRGTAVARIGGITALEPKHGTVTRRVLGVDGGDLRKTRSASISSALYRSPAEAGFPCTDVMLGLPVGDAPAWYVPHRNPDGPLADKKVWAIMVHGRTGTRVEGIKALSAASKLGIDSLLVSYRNDGEAPAGPDGLYGLGGTEWEDVEVAVQYALDHGAEDVILFGWSMGGAVALQVADRSRLTPRVRGLVLTGPVIDWIDVLSHQARERRVPEPVGRFAQWLLANEAGRKVTGLAAPLDLKALNWIARADQLHTRSLLLHSVDDEVVPYQPSHELAERNGLVSFVPFHRARHVKEWNCHPERWESAVYEWVTELFSEPLPGESS</sequence>
<dbReference type="Gene3D" id="3.40.50.1820">
    <property type="entry name" value="alpha/beta hydrolase"/>
    <property type="match status" value="1"/>
</dbReference>
<keyword evidence="1" id="KW-1133">Transmembrane helix</keyword>
<dbReference type="InterPro" id="IPR029058">
    <property type="entry name" value="AB_hydrolase_fold"/>
</dbReference>
<dbReference type="AlphaFoldDB" id="A0A3A4F7T3"/>
<evidence type="ECO:0000313" key="3">
    <source>
        <dbReference type="EMBL" id="RJN31317.1"/>
    </source>
</evidence>
<evidence type="ECO:0000313" key="4">
    <source>
        <dbReference type="Proteomes" id="UP000266615"/>
    </source>
</evidence>
<reference evidence="3 4" key="1">
    <citation type="submission" date="2018-09" db="EMBL/GenBank/DDBJ databases">
        <title>Nesterenkonia natronophila sp. nov., an alkaliphilic actinobacteriume isolated from a soda lake, and emended description of the genus Nesterenkonia.</title>
        <authorList>
            <person name="Menes R.J."/>
            <person name="Iriarte A."/>
        </authorList>
    </citation>
    <scope>NUCLEOTIDE SEQUENCE [LARGE SCALE GENOMIC DNA]</scope>
    <source>
        <strain evidence="3 4">M8</strain>
    </source>
</reference>
<dbReference type="OrthoDB" id="8111537at2"/>
<dbReference type="InterPro" id="IPR000073">
    <property type="entry name" value="AB_hydrolase_1"/>
</dbReference>
<dbReference type="EMBL" id="QYZP01000003">
    <property type="protein sequence ID" value="RJN31317.1"/>
    <property type="molecule type" value="Genomic_DNA"/>
</dbReference>
<evidence type="ECO:0000256" key="1">
    <source>
        <dbReference type="SAM" id="Phobius"/>
    </source>
</evidence>
<comment type="caution">
    <text evidence="3">The sequence shown here is derived from an EMBL/GenBank/DDBJ whole genome shotgun (WGS) entry which is preliminary data.</text>
</comment>
<proteinExistence type="predicted"/>
<dbReference type="GO" id="GO:0016787">
    <property type="term" value="F:hydrolase activity"/>
    <property type="evidence" value="ECO:0007669"/>
    <property type="project" value="UniProtKB-KW"/>
</dbReference>
<accession>A0A3A4F7T3</accession>
<feature type="domain" description="AB hydrolase-1" evidence="2">
    <location>
        <begin position="201"/>
        <end position="316"/>
    </location>
</feature>
<dbReference type="RefSeq" id="WP_119903384.1">
    <property type="nucleotide sequence ID" value="NZ_QYZP01000003.1"/>
</dbReference>
<feature type="transmembrane region" description="Helical" evidence="1">
    <location>
        <begin position="37"/>
        <end position="56"/>
    </location>
</feature>
<dbReference type="Proteomes" id="UP000266615">
    <property type="component" value="Unassembled WGS sequence"/>
</dbReference>
<keyword evidence="4" id="KW-1185">Reference proteome</keyword>
<keyword evidence="3" id="KW-0378">Hydrolase</keyword>
<dbReference type="Pfam" id="PF00561">
    <property type="entry name" value="Abhydrolase_1"/>
    <property type="match status" value="1"/>
</dbReference>
<keyword evidence="1" id="KW-0812">Transmembrane</keyword>
<dbReference type="SUPFAM" id="SSF53474">
    <property type="entry name" value="alpha/beta-Hydrolases"/>
    <property type="match status" value="1"/>
</dbReference>
<organism evidence="3 4">
    <name type="scientific">Nesterenkonia natronophila</name>
    <dbReference type="NCBI Taxonomy" id="2174932"/>
    <lineage>
        <taxon>Bacteria</taxon>
        <taxon>Bacillati</taxon>
        <taxon>Actinomycetota</taxon>
        <taxon>Actinomycetes</taxon>
        <taxon>Micrococcales</taxon>
        <taxon>Micrococcaceae</taxon>
        <taxon>Nesterenkonia</taxon>
    </lineage>
</organism>